<organism evidence="6 7">
    <name type="scientific">Spongiivirga citrea</name>
    <dbReference type="NCBI Taxonomy" id="1481457"/>
    <lineage>
        <taxon>Bacteria</taxon>
        <taxon>Pseudomonadati</taxon>
        <taxon>Bacteroidota</taxon>
        <taxon>Flavobacteriia</taxon>
        <taxon>Flavobacteriales</taxon>
        <taxon>Flavobacteriaceae</taxon>
        <taxon>Spongiivirga</taxon>
    </lineage>
</organism>
<feature type="domain" description="Calx-beta" evidence="5">
    <location>
        <begin position="1101"/>
        <end position="1198"/>
    </location>
</feature>
<feature type="domain" description="Calx-beta" evidence="5">
    <location>
        <begin position="1434"/>
        <end position="1531"/>
    </location>
</feature>
<feature type="non-terminal residue" evidence="6">
    <location>
        <position position="1"/>
    </location>
</feature>
<feature type="domain" description="Calx-beta" evidence="5">
    <location>
        <begin position="1212"/>
        <end position="1309"/>
    </location>
</feature>
<evidence type="ECO:0000313" key="7">
    <source>
        <dbReference type="Proteomes" id="UP000474296"/>
    </source>
</evidence>
<feature type="domain" description="Calx-beta" evidence="5">
    <location>
        <begin position="767"/>
        <end position="864"/>
    </location>
</feature>
<feature type="domain" description="Calx-beta" evidence="5">
    <location>
        <begin position="212"/>
        <end position="308"/>
    </location>
</feature>
<dbReference type="SUPFAM" id="SSF141072">
    <property type="entry name" value="CalX-like"/>
    <property type="match status" value="15"/>
</dbReference>
<proteinExistence type="predicted"/>
<dbReference type="RefSeq" id="WP_204263179.1">
    <property type="nucleotide sequence ID" value="NZ_JAABOQ010000013.1"/>
</dbReference>
<feature type="domain" description="Calx-beta" evidence="5">
    <location>
        <begin position="544"/>
        <end position="641"/>
    </location>
</feature>
<gene>
    <name evidence="6" type="ORF">GWK10_18225</name>
</gene>
<keyword evidence="4" id="KW-0813">Transport</keyword>
<feature type="domain" description="Calx-beta" evidence="5">
    <location>
        <begin position="990"/>
        <end position="1087"/>
    </location>
</feature>
<evidence type="ECO:0000259" key="5">
    <source>
        <dbReference type="SMART" id="SM00237"/>
    </source>
</evidence>
<protein>
    <recommendedName>
        <fullName evidence="5">Calx-beta domain-containing protein</fullName>
    </recommendedName>
</protein>
<evidence type="ECO:0000313" key="6">
    <source>
        <dbReference type="EMBL" id="NER19154.1"/>
    </source>
</evidence>
<feature type="domain" description="Calx-beta" evidence="5">
    <location>
        <begin position="878"/>
        <end position="976"/>
    </location>
</feature>
<feature type="non-terminal residue" evidence="6">
    <location>
        <position position="1667"/>
    </location>
</feature>
<dbReference type="Pfam" id="PF03160">
    <property type="entry name" value="Calx-beta"/>
    <property type="match status" value="8"/>
</dbReference>
<feature type="domain" description="Calx-beta" evidence="5">
    <location>
        <begin position="1546"/>
        <end position="1643"/>
    </location>
</feature>
<accession>A0A6M0CSS8</accession>
<keyword evidence="3" id="KW-0106">Calcium</keyword>
<dbReference type="InterPro" id="IPR051171">
    <property type="entry name" value="CaCA"/>
</dbReference>
<feature type="domain" description="Calx-beta" evidence="5">
    <location>
        <begin position="655"/>
        <end position="752"/>
    </location>
</feature>
<dbReference type="EMBL" id="JAABOQ010000013">
    <property type="protein sequence ID" value="NER19154.1"/>
    <property type="molecule type" value="Genomic_DNA"/>
</dbReference>
<dbReference type="PANTHER" id="PTHR11878">
    <property type="entry name" value="SODIUM/CALCIUM EXCHANGER"/>
    <property type="match status" value="1"/>
</dbReference>
<dbReference type="PANTHER" id="PTHR11878:SF65">
    <property type="entry name" value="NA_CA-EXCHANGE PROTEIN, ISOFORM G"/>
    <property type="match status" value="1"/>
</dbReference>
<feature type="domain" description="Calx-beta" evidence="5">
    <location>
        <begin position="101"/>
        <end position="198"/>
    </location>
</feature>
<feature type="domain" description="Calx-beta" evidence="5">
    <location>
        <begin position="433"/>
        <end position="530"/>
    </location>
</feature>
<keyword evidence="2" id="KW-0677">Repeat</keyword>
<dbReference type="Gene3D" id="2.60.40.2030">
    <property type="match status" value="15"/>
</dbReference>
<feature type="domain" description="Calx-beta" evidence="5">
    <location>
        <begin position="1323"/>
        <end position="1420"/>
    </location>
</feature>
<evidence type="ECO:0000256" key="2">
    <source>
        <dbReference type="ARBA" id="ARBA00022737"/>
    </source>
</evidence>
<evidence type="ECO:0000256" key="4">
    <source>
        <dbReference type="ARBA" id="ARBA00023065"/>
    </source>
</evidence>
<sequence>SIAIDDVTVNEAAGTATLTVTLTGDVQGGFSVDYATANNTAVQPGDYTSATGTLTFAGTDTETQTFTVPIIDDNLLEPTESLFADLSGLTNGLVTISDGQGEITITDNDTANVSIDDVTVNEVDGTATLTVTLAGNVQGGFDISFVSADDTANQPSDYTAVSGALSFAGTDTETQTVTISIINDTTVENNESFFINLSGITNSLVAVPDTQGEVTIIDNDSFVTIGDITVNEGAGTATFNVTLTGNVAGGFTVNYATANDTAIEPGDYTSDGGTLTFAGTDAEVQTITVPIIDDGLVEPSEDFFVNLSGISSTLVTIADNQAVGSITDNDSANIVINDVTVNEGAGTATFTVTLSTAVAGGFSVDYATANDTALQPADYTTASGTLNFVGTAGEPQTFTVPIIDDSLLEVSETFFANLSNVSSVLVTINDAQGVATITDNDAASLAINDVTVNEAAGTATFTVTLTGDVDGSFTVDYTSANNTAVSGSDYTAVTNSLTFVGTDTETQTLTVNITDDSLVEADETYFINLSNVSNTLVTISDGQGEGTITDNDSASIAIADVTVNEAAGTATFTVTLTGDVQGGFTVDYATADGTATQPADYADTTGTLTFAGTDTETQSFTVSIVDDALIEATETFTATLSNISNGLVTITTATATGTITDNDTASIAINDVTVNEGAGIATLTVTLTGEVVGGLTVDYTSADGTAVDPDDFTDVTNTLTFTGTNGETQTFTVPIIDDSLVEQSENFVVDLSNVVSAGSVSISDAQGEVTITDNDAASIAINDVTVTEAAGTSTFTVTLTGAVQGGFTVDYATADNSAVQPGDYTTSTGTLAFTGTDTETQTFTVPIIDDSLVEATESFFANLSSLSNGLVTISDAQGEGTINDNDAASLAISSITVNEAVGTAVLNVTLTGDVQGGFTVRFDTANNTAIAPGDYTATTNGTLTFAGNDTEVQTISIPIIDDTLVESSEDLTVTLSNISNVLVANPVPTGTISITDNDNAQVDINDVTVNEGAGTATFNVTLTGDVQGGFNIDFAGTNGTAIDPDDFGLTNGTLSFTGTDGEVQQITVTIVDDTLVETSENYTITLSNITNTLVAINTALGTGTITDNDVASIAINDVTVTEAAGTATFTVTLTGAVQGGFTVDYATADNSAIQPGDYTSSAGTLTFIGTDTETQTFTVPIIDDSLVETAESLFVNLSGLSSGLVTISDGQGEGTITDNDAASIAINDITVNEAVGTATLTVTLTGDVQGGFSVDYLTANGTAVQPGDYTTAGGTLTFAGTDTETETFTISIIDDVLLESSETVLANLTNITNGLVTISDAQGEVTITDNDSAGIVIADVTVNEAAGTATFTVTLTGDVQGGFTVDYATADGTATQPADYADTTGTLTFAGTDTETQSFTVSIVDDALIEATETFTATLSNISNGLVTITTATATGTITDNDTASIAINDVTVNEGAGIATLTVTLTGEVVGGLTVDYTSADGTAVDPDDFTDVTNTLTFTGTNGETQTFTVPIIDDSLVEQSENFVVDLSNVVSAGSVSISDAQGEVTITDNDAASIAINDVTVTEAAGTSTFTVTLTGAVQGGFTVDYATADNSAVQPGDYTTSTGTLAFTGTDTETQTFTVPIIDDSLVEATESFFANLSSLSNGLVTISDAQGEGTINDNDAA</sequence>
<dbReference type="InterPro" id="IPR038081">
    <property type="entry name" value="CalX-like_sf"/>
</dbReference>
<keyword evidence="1" id="KW-0732">Signal</keyword>
<dbReference type="GO" id="GO:0016020">
    <property type="term" value="C:membrane"/>
    <property type="evidence" value="ECO:0007669"/>
    <property type="project" value="InterPro"/>
</dbReference>
<evidence type="ECO:0000256" key="3">
    <source>
        <dbReference type="ARBA" id="ARBA00022837"/>
    </source>
</evidence>
<keyword evidence="4" id="KW-0406">Ion transport</keyword>
<dbReference type="SMART" id="SM00237">
    <property type="entry name" value="Calx_beta"/>
    <property type="match status" value="15"/>
</dbReference>
<dbReference type="Proteomes" id="UP000474296">
    <property type="component" value="Unassembled WGS sequence"/>
</dbReference>
<evidence type="ECO:0000256" key="1">
    <source>
        <dbReference type="ARBA" id="ARBA00022729"/>
    </source>
</evidence>
<comment type="caution">
    <text evidence="6">The sequence shown here is derived from an EMBL/GenBank/DDBJ whole genome shotgun (WGS) entry which is preliminary data.</text>
</comment>
<dbReference type="GO" id="GO:0007154">
    <property type="term" value="P:cell communication"/>
    <property type="evidence" value="ECO:0007669"/>
    <property type="project" value="InterPro"/>
</dbReference>
<feature type="domain" description="Calx-beta" evidence="5">
    <location>
        <begin position="322"/>
        <end position="419"/>
    </location>
</feature>
<dbReference type="InterPro" id="IPR003644">
    <property type="entry name" value="Calx_beta"/>
</dbReference>
<dbReference type="GO" id="GO:0030001">
    <property type="term" value="P:metal ion transport"/>
    <property type="evidence" value="ECO:0007669"/>
    <property type="project" value="TreeGrafter"/>
</dbReference>
<feature type="domain" description="Calx-beta" evidence="5">
    <location>
        <begin position="1"/>
        <end position="87"/>
    </location>
</feature>
<reference evidence="6 7" key="1">
    <citation type="submission" date="2020-01" db="EMBL/GenBank/DDBJ databases">
        <title>Spongiivirga citrea KCTC 32990T.</title>
        <authorList>
            <person name="Wang G."/>
        </authorList>
    </citation>
    <scope>NUCLEOTIDE SEQUENCE [LARGE SCALE GENOMIC DNA]</scope>
    <source>
        <strain evidence="6 7">KCTC 32990</strain>
    </source>
</reference>
<keyword evidence="7" id="KW-1185">Reference proteome</keyword>
<name>A0A6M0CSS8_9FLAO</name>